<dbReference type="RefSeq" id="WP_015905116.1">
    <property type="nucleotide sequence ID" value="NC_012108.1"/>
</dbReference>
<dbReference type="HOGENOM" id="CLU_048246_4_2_7"/>
<protein>
    <submittedName>
        <fullName evidence="2">Signal transduction protein</fullName>
        <ecNumber evidence="2">3.1.-.-</ecNumber>
    </submittedName>
</protein>
<proteinExistence type="predicted"/>
<dbReference type="InterPro" id="IPR013976">
    <property type="entry name" value="HDOD"/>
</dbReference>
<feature type="domain" description="HDOD" evidence="1">
    <location>
        <begin position="24"/>
        <end position="220"/>
    </location>
</feature>
<sequence>MKSDSPSVVQKKILALIKRGDTNLPALPVIITQILRAASNPKTSTEELAAIISHDPGITHQLLKLANSVYYGQRTTVDSIKRSISVIGFDEVIGITLGMKLLSTFADKTTGLTLDMKALWIHSIGTATAAKDIATRTNTAIAKKIFIPGLLHDMGKVIFSLFFKDEYKMVRELAMERQDTLYRVEPSVFGMDHAILAGLLMRRWQFPDNILYPCRFHHNPEASPVAYRHHALIVNMAEYLCHKAHIGHSGNPVPVAVVNAAKKTGLNENTLRLIVEMLIKKEEQIKEFFEITTDF</sequence>
<dbReference type="Pfam" id="PF08668">
    <property type="entry name" value="HDOD"/>
    <property type="match status" value="1"/>
</dbReference>
<dbReference type="STRING" id="177437.HRM2_32750"/>
<dbReference type="Gene3D" id="1.10.3210.10">
    <property type="entry name" value="Hypothetical protein af1432"/>
    <property type="match status" value="1"/>
</dbReference>
<dbReference type="GO" id="GO:0016787">
    <property type="term" value="F:hydrolase activity"/>
    <property type="evidence" value="ECO:0007669"/>
    <property type="project" value="UniProtKB-KW"/>
</dbReference>
<dbReference type="AlphaFoldDB" id="C0QLQ0"/>
<accession>C0QLQ0</accession>
<evidence type="ECO:0000259" key="1">
    <source>
        <dbReference type="PROSITE" id="PS51833"/>
    </source>
</evidence>
<gene>
    <name evidence="2" type="ordered locus">HRM2_32750</name>
</gene>
<evidence type="ECO:0000313" key="2">
    <source>
        <dbReference type="EMBL" id="ACN16354.1"/>
    </source>
</evidence>
<dbReference type="InterPro" id="IPR052340">
    <property type="entry name" value="RNase_Y/CdgJ"/>
</dbReference>
<dbReference type="OrthoDB" id="5501247at2"/>
<keyword evidence="2" id="KW-0378">Hydrolase</keyword>
<evidence type="ECO:0000313" key="3">
    <source>
        <dbReference type="Proteomes" id="UP000000442"/>
    </source>
</evidence>
<dbReference type="SUPFAM" id="SSF109604">
    <property type="entry name" value="HD-domain/PDEase-like"/>
    <property type="match status" value="1"/>
</dbReference>
<organism evidence="2 3">
    <name type="scientific">Desulforapulum autotrophicum (strain ATCC 43914 / DSM 3382 / VKM B-1955 / HRM2)</name>
    <name type="common">Desulfobacterium autotrophicum</name>
    <dbReference type="NCBI Taxonomy" id="177437"/>
    <lineage>
        <taxon>Bacteria</taxon>
        <taxon>Pseudomonadati</taxon>
        <taxon>Thermodesulfobacteriota</taxon>
        <taxon>Desulfobacteria</taxon>
        <taxon>Desulfobacterales</taxon>
        <taxon>Desulfobacteraceae</taxon>
        <taxon>Desulforapulum</taxon>
    </lineage>
</organism>
<keyword evidence="3" id="KW-1185">Reference proteome</keyword>
<dbReference type="EMBL" id="CP001087">
    <property type="protein sequence ID" value="ACN16354.1"/>
    <property type="molecule type" value="Genomic_DNA"/>
</dbReference>
<dbReference type="KEGG" id="dat:HRM2_32750"/>
<dbReference type="InterPro" id="IPR003607">
    <property type="entry name" value="HD/PDEase_dom"/>
</dbReference>
<dbReference type="EC" id="3.1.-.-" evidence="2"/>
<name>C0QLQ0_DESAH</name>
<dbReference type="PANTHER" id="PTHR33525:SF3">
    <property type="entry name" value="RIBONUCLEASE Y"/>
    <property type="match status" value="1"/>
</dbReference>
<reference evidence="2 3" key="1">
    <citation type="journal article" date="2009" name="Environ. Microbiol.">
        <title>Genome sequence of Desulfobacterium autotrophicum HRM2, a marine sulfate reducer oxidizing organic carbon completely to carbon dioxide.</title>
        <authorList>
            <person name="Strittmatter A.W."/>
            <person name="Liesegang H."/>
            <person name="Rabus R."/>
            <person name="Decker I."/>
            <person name="Amann J."/>
            <person name="Andres S."/>
            <person name="Henne A."/>
            <person name="Fricke W.F."/>
            <person name="Martinez-Arias R."/>
            <person name="Bartels D."/>
            <person name="Goesmann A."/>
            <person name="Krause L."/>
            <person name="Puehler A."/>
            <person name="Klenk H.P."/>
            <person name="Richter M."/>
            <person name="Schuler M."/>
            <person name="Gloeckner F.O."/>
            <person name="Meyerdierks A."/>
            <person name="Gottschalk G."/>
            <person name="Amann R."/>
        </authorList>
    </citation>
    <scope>NUCLEOTIDE SEQUENCE [LARGE SCALE GENOMIC DNA]</scope>
    <source>
        <strain evidence="3">ATCC 43914 / DSM 3382 / HRM2</strain>
    </source>
</reference>
<dbReference type="CDD" id="cd00077">
    <property type="entry name" value="HDc"/>
    <property type="match status" value="1"/>
</dbReference>
<dbReference type="eggNOG" id="COG1639">
    <property type="taxonomic scope" value="Bacteria"/>
</dbReference>
<dbReference type="PROSITE" id="PS51833">
    <property type="entry name" value="HDOD"/>
    <property type="match status" value="1"/>
</dbReference>
<dbReference type="Proteomes" id="UP000000442">
    <property type="component" value="Chromosome"/>
</dbReference>
<dbReference type="PANTHER" id="PTHR33525">
    <property type="match status" value="1"/>
</dbReference>